<keyword evidence="3" id="KW-1133">Transmembrane helix</keyword>
<accession>A0A7E6E2W9</accession>
<dbReference type="RefSeq" id="XP_035885911.1">
    <property type="nucleotide sequence ID" value="XM_036030018.1"/>
</dbReference>
<dbReference type="AlphaFoldDB" id="A0A7E6E2W9"/>
<evidence type="ECO:0000256" key="4">
    <source>
        <dbReference type="ARBA" id="ARBA00023136"/>
    </source>
</evidence>
<evidence type="ECO:0000313" key="7">
    <source>
        <dbReference type="RefSeq" id="XP_035885911.1"/>
    </source>
</evidence>
<evidence type="ECO:0000256" key="1">
    <source>
        <dbReference type="ARBA" id="ARBA00004141"/>
    </source>
</evidence>
<protein>
    <submittedName>
        <fullName evidence="7">LOW QUALITY PROTEIN: solute carrier family 22 member 6-like</fullName>
    </submittedName>
</protein>
<keyword evidence="6" id="KW-1185">Reference proteome</keyword>
<comment type="subcellular location">
    <subcellularLocation>
        <location evidence="1">Membrane</location>
        <topology evidence="1">Multi-pass membrane protein</topology>
    </subcellularLocation>
</comment>
<evidence type="ECO:0000313" key="6">
    <source>
        <dbReference type="Proteomes" id="UP000504628"/>
    </source>
</evidence>
<dbReference type="SUPFAM" id="SSF103473">
    <property type="entry name" value="MFS general substrate transporter"/>
    <property type="match status" value="1"/>
</dbReference>
<evidence type="ECO:0000256" key="3">
    <source>
        <dbReference type="ARBA" id="ARBA00022989"/>
    </source>
</evidence>
<keyword evidence="4" id="KW-0472">Membrane</keyword>
<dbReference type="PANTHER" id="PTHR24064">
    <property type="entry name" value="SOLUTE CARRIER FAMILY 22 MEMBER"/>
    <property type="match status" value="1"/>
</dbReference>
<dbReference type="InterPro" id="IPR036259">
    <property type="entry name" value="MFS_trans_sf"/>
</dbReference>
<feature type="compositionally biased region" description="Basic and acidic residues" evidence="5">
    <location>
        <begin position="384"/>
        <end position="402"/>
    </location>
</feature>
<reference evidence="7" key="1">
    <citation type="submission" date="2025-08" db="UniProtKB">
        <authorList>
            <consortium name="RefSeq"/>
        </authorList>
    </citation>
    <scope>IDENTIFICATION</scope>
    <source>
        <tissue evidence="7">Muscle</tissue>
    </source>
</reference>
<gene>
    <name evidence="7" type="primary">LOC114499142</name>
</gene>
<dbReference type="Proteomes" id="UP000504628">
    <property type="component" value="Chromosome 6"/>
</dbReference>
<sequence>MAFSDLLQQLGGVGRFQQIQVTLLLLPPLLLTSHITLQNFTTTILTHHRHLPANANLSEDGELNAWPPLDGQGQPESCLCFTSPQRGRPFPNGTDIKGTAATEPCTSGWIYSKSTSPSAIVTEWDLLCAHQNLPQLTLLIFTAGMLFGDLVFGNLVDRVDHREVLTWSYLQVAGSEACTAFTPNFTAYCTRRFPSSVAIRGLTSNSLTPRERGPGWAGLVGSVEQGTRPIQTSAPSEYKAETTCPSTHTYQGLPWGLEWLPIHAGPVLSFLFGLVCSLCQFSPPGMAYAVPYWRHLQPLVSLPFFVAFIYSRTCASQDRGWEEELPGRPGPKPSAPKQLLHMHLRKGLRMNAAQPSTLQLLRSPPFATSSSASCRRGRSILRQAGDRQTDGQKQIEKTEQTGKVRTRPRLPRLNHQLFRHITMAVSGKGCETGSLNCLLLYTRELSPTVMRVAPVAATLFLPETQGQPRPSKIQDLEIRWKRKLGQEQQMVALQAPED</sequence>
<dbReference type="OrthoDB" id="2544694at2759"/>
<organism evidence="6 7">
    <name type="scientific">Phyllostomus discolor</name>
    <name type="common">pale spear-nosed bat</name>
    <dbReference type="NCBI Taxonomy" id="89673"/>
    <lineage>
        <taxon>Eukaryota</taxon>
        <taxon>Metazoa</taxon>
        <taxon>Chordata</taxon>
        <taxon>Craniata</taxon>
        <taxon>Vertebrata</taxon>
        <taxon>Euteleostomi</taxon>
        <taxon>Mammalia</taxon>
        <taxon>Eutheria</taxon>
        <taxon>Laurasiatheria</taxon>
        <taxon>Chiroptera</taxon>
        <taxon>Yangochiroptera</taxon>
        <taxon>Phyllostomidae</taxon>
        <taxon>Phyllostominae</taxon>
        <taxon>Phyllostomus</taxon>
    </lineage>
</organism>
<dbReference type="InParanoid" id="A0A7E6E2W9"/>
<dbReference type="Gene3D" id="1.20.1250.20">
    <property type="entry name" value="MFS general substrate transporter like domains"/>
    <property type="match status" value="1"/>
</dbReference>
<keyword evidence="2" id="KW-0812">Transmembrane</keyword>
<feature type="region of interest" description="Disordered" evidence="5">
    <location>
        <begin position="382"/>
        <end position="404"/>
    </location>
</feature>
<evidence type="ECO:0000256" key="5">
    <source>
        <dbReference type="SAM" id="MobiDB-lite"/>
    </source>
</evidence>
<dbReference type="GeneID" id="114499142"/>
<name>A0A7E6E2W9_9CHIR</name>
<evidence type="ECO:0000256" key="2">
    <source>
        <dbReference type="ARBA" id="ARBA00022692"/>
    </source>
</evidence>
<dbReference type="GO" id="GO:0016020">
    <property type="term" value="C:membrane"/>
    <property type="evidence" value="ECO:0007669"/>
    <property type="project" value="UniProtKB-SubCell"/>
</dbReference>
<proteinExistence type="predicted"/>
<dbReference type="KEGG" id="pdic:114499142"/>